<dbReference type="PANTHER" id="PTHR47981:SF2">
    <property type="entry name" value="RAS-RELATED PROTEIN RABG3B"/>
    <property type="match status" value="1"/>
</dbReference>
<comment type="similarity">
    <text evidence="1">Belongs to the small GTPase superfamily. Rab family.</text>
</comment>
<dbReference type="EMBL" id="BART01034696">
    <property type="protein sequence ID" value="GAH06896.1"/>
    <property type="molecule type" value="Genomic_DNA"/>
</dbReference>
<dbReference type="Pfam" id="PF00071">
    <property type="entry name" value="Ras"/>
    <property type="match status" value="1"/>
</dbReference>
<reference evidence="4" key="1">
    <citation type="journal article" date="2014" name="Front. Microbiol.">
        <title>High frequency of phylogenetically diverse reductive dehalogenase-homologous genes in deep subseafloor sedimentary metagenomes.</title>
        <authorList>
            <person name="Kawai M."/>
            <person name="Futagami T."/>
            <person name="Toyoda A."/>
            <person name="Takaki Y."/>
            <person name="Nishi S."/>
            <person name="Hori S."/>
            <person name="Arai W."/>
            <person name="Tsubouchi T."/>
            <person name="Morono Y."/>
            <person name="Uchiyama I."/>
            <person name="Ito T."/>
            <person name="Fujiyama A."/>
            <person name="Inagaki F."/>
            <person name="Takami H."/>
        </authorList>
    </citation>
    <scope>NUCLEOTIDE SEQUENCE</scope>
    <source>
        <strain evidence="4">Expedition CK06-06</strain>
    </source>
</reference>
<evidence type="ECO:0000256" key="3">
    <source>
        <dbReference type="ARBA" id="ARBA00023134"/>
    </source>
</evidence>
<keyword evidence="3" id="KW-0342">GTP-binding</keyword>
<dbReference type="InterPro" id="IPR027417">
    <property type="entry name" value="P-loop_NTPase"/>
</dbReference>
<gene>
    <name evidence="4" type="ORF">S01H4_59215</name>
</gene>
<dbReference type="NCBIfam" id="TIGR00231">
    <property type="entry name" value="small_GTP"/>
    <property type="match status" value="1"/>
</dbReference>
<dbReference type="PRINTS" id="PR00449">
    <property type="entry name" value="RASTRNSFRMNG"/>
</dbReference>
<proteinExistence type="inferred from homology"/>
<dbReference type="InterPro" id="IPR001806">
    <property type="entry name" value="Small_GTPase"/>
</dbReference>
<dbReference type="GO" id="GO:0005525">
    <property type="term" value="F:GTP binding"/>
    <property type="evidence" value="ECO:0007669"/>
    <property type="project" value="UniProtKB-KW"/>
</dbReference>
<evidence type="ECO:0000256" key="1">
    <source>
        <dbReference type="ARBA" id="ARBA00006270"/>
    </source>
</evidence>
<evidence type="ECO:0000313" key="4">
    <source>
        <dbReference type="EMBL" id="GAH06896.1"/>
    </source>
</evidence>
<name>X1CF10_9ZZZZ</name>
<dbReference type="Gene3D" id="3.40.50.300">
    <property type="entry name" value="P-loop containing nucleotide triphosphate hydrolases"/>
    <property type="match status" value="1"/>
</dbReference>
<dbReference type="PANTHER" id="PTHR47981">
    <property type="entry name" value="RAB FAMILY"/>
    <property type="match status" value="1"/>
</dbReference>
<dbReference type="InterPro" id="IPR005225">
    <property type="entry name" value="Small_GTP-bd"/>
</dbReference>
<comment type="caution">
    <text evidence="4">The sequence shown here is derived from an EMBL/GenBank/DDBJ whole genome shotgun (WGS) entry which is preliminary data.</text>
</comment>
<feature type="non-terminal residue" evidence="4">
    <location>
        <position position="76"/>
    </location>
</feature>
<dbReference type="AlphaFoldDB" id="X1CF10"/>
<accession>X1CF10</accession>
<dbReference type="PROSITE" id="PS51419">
    <property type="entry name" value="RAB"/>
    <property type="match status" value="1"/>
</dbReference>
<organism evidence="4">
    <name type="scientific">marine sediment metagenome</name>
    <dbReference type="NCBI Taxonomy" id="412755"/>
    <lineage>
        <taxon>unclassified sequences</taxon>
        <taxon>metagenomes</taxon>
        <taxon>ecological metagenomes</taxon>
    </lineage>
</organism>
<dbReference type="GO" id="GO:0005774">
    <property type="term" value="C:vacuolar membrane"/>
    <property type="evidence" value="ECO:0007669"/>
    <property type="project" value="TreeGrafter"/>
</dbReference>
<dbReference type="GO" id="GO:0003924">
    <property type="term" value="F:GTPase activity"/>
    <property type="evidence" value="ECO:0007669"/>
    <property type="project" value="InterPro"/>
</dbReference>
<sequence length="76" mass="8804">MVEKRVNLKLALLGDPAVGKTSLINRYTEEGFKENYQPTLGVNIVMKKLKIEEFEIQLAIWDIAGQDKYDLTRKMF</sequence>
<dbReference type="SUPFAM" id="SSF52540">
    <property type="entry name" value="P-loop containing nucleoside triphosphate hydrolases"/>
    <property type="match status" value="1"/>
</dbReference>
<keyword evidence="2" id="KW-0547">Nucleotide-binding</keyword>
<protein>
    <recommendedName>
        <fullName evidence="5">GTP-binding protein</fullName>
    </recommendedName>
</protein>
<evidence type="ECO:0008006" key="5">
    <source>
        <dbReference type="Google" id="ProtNLM"/>
    </source>
</evidence>
<evidence type="ECO:0000256" key="2">
    <source>
        <dbReference type="ARBA" id="ARBA00022741"/>
    </source>
</evidence>